<evidence type="ECO:0000259" key="1">
    <source>
        <dbReference type="Pfam" id="PF12937"/>
    </source>
</evidence>
<dbReference type="InParanoid" id="A0A5C3NKU4"/>
<name>A0A5C3NKU4_9APHY</name>
<dbReference type="InterPro" id="IPR001810">
    <property type="entry name" value="F-box_dom"/>
</dbReference>
<gene>
    <name evidence="2" type="ORF">K466DRAFT_668609</name>
</gene>
<feature type="domain" description="F-box" evidence="1">
    <location>
        <begin position="46"/>
        <end position="96"/>
    </location>
</feature>
<accession>A0A5C3NKU4</accession>
<evidence type="ECO:0000313" key="3">
    <source>
        <dbReference type="Proteomes" id="UP000308197"/>
    </source>
</evidence>
<evidence type="ECO:0000313" key="2">
    <source>
        <dbReference type="EMBL" id="TFK77824.1"/>
    </source>
</evidence>
<dbReference type="Pfam" id="PF12937">
    <property type="entry name" value="F-box-like"/>
    <property type="match status" value="1"/>
</dbReference>
<dbReference type="EMBL" id="ML213108">
    <property type="protein sequence ID" value="TFK77824.1"/>
    <property type="molecule type" value="Genomic_DNA"/>
</dbReference>
<keyword evidence="3" id="KW-1185">Reference proteome</keyword>
<protein>
    <recommendedName>
        <fullName evidence="1">F-box domain-containing protein</fullName>
    </recommendedName>
</protein>
<dbReference type="SUPFAM" id="SSF81383">
    <property type="entry name" value="F-box domain"/>
    <property type="match status" value="1"/>
</dbReference>
<dbReference type="AlphaFoldDB" id="A0A5C3NKU4"/>
<reference evidence="2 3" key="1">
    <citation type="journal article" date="2019" name="Nat. Ecol. Evol.">
        <title>Megaphylogeny resolves global patterns of mushroom evolution.</title>
        <authorList>
            <person name="Varga T."/>
            <person name="Krizsan K."/>
            <person name="Foldi C."/>
            <person name="Dima B."/>
            <person name="Sanchez-Garcia M."/>
            <person name="Sanchez-Ramirez S."/>
            <person name="Szollosi G.J."/>
            <person name="Szarkandi J.G."/>
            <person name="Papp V."/>
            <person name="Albert L."/>
            <person name="Andreopoulos W."/>
            <person name="Angelini C."/>
            <person name="Antonin V."/>
            <person name="Barry K.W."/>
            <person name="Bougher N.L."/>
            <person name="Buchanan P."/>
            <person name="Buyck B."/>
            <person name="Bense V."/>
            <person name="Catcheside P."/>
            <person name="Chovatia M."/>
            <person name="Cooper J."/>
            <person name="Damon W."/>
            <person name="Desjardin D."/>
            <person name="Finy P."/>
            <person name="Geml J."/>
            <person name="Haridas S."/>
            <person name="Hughes K."/>
            <person name="Justo A."/>
            <person name="Karasinski D."/>
            <person name="Kautmanova I."/>
            <person name="Kiss B."/>
            <person name="Kocsube S."/>
            <person name="Kotiranta H."/>
            <person name="LaButti K.M."/>
            <person name="Lechner B.E."/>
            <person name="Liimatainen K."/>
            <person name="Lipzen A."/>
            <person name="Lukacs Z."/>
            <person name="Mihaltcheva S."/>
            <person name="Morgado L.N."/>
            <person name="Niskanen T."/>
            <person name="Noordeloos M.E."/>
            <person name="Ohm R.A."/>
            <person name="Ortiz-Santana B."/>
            <person name="Ovrebo C."/>
            <person name="Racz N."/>
            <person name="Riley R."/>
            <person name="Savchenko A."/>
            <person name="Shiryaev A."/>
            <person name="Soop K."/>
            <person name="Spirin V."/>
            <person name="Szebenyi C."/>
            <person name="Tomsovsky M."/>
            <person name="Tulloss R.E."/>
            <person name="Uehling J."/>
            <person name="Grigoriev I.V."/>
            <person name="Vagvolgyi C."/>
            <person name="Papp T."/>
            <person name="Martin F.M."/>
            <person name="Miettinen O."/>
            <person name="Hibbett D.S."/>
            <person name="Nagy L.G."/>
        </authorList>
    </citation>
    <scope>NUCLEOTIDE SEQUENCE [LARGE SCALE GENOMIC DNA]</scope>
    <source>
        <strain evidence="2 3">HHB13444</strain>
    </source>
</reference>
<dbReference type="InterPro" id="IPR036047">
    <property type="entry name" value="F-box-like_dom_sf"/>
</dbReference>
<dbReference type="Proteomes" id="UP000308197">
    <property type="component" value="Unassembled WGS sequence"/>
</dbReference>
<dbReference type="Gene3D" id="1.20.1280.50">
    <property type="match status" value="1"/>
</dbReference>
<sequence length="224" mass="24910">MVSDTVTVAESEINAVAVDEGHGSIMELQQELRNIEEPSNSLTPVHSLPDELLAHIFAICQVRTKGEKPYLWLNVIQVCRRWSQVAHSAASLWTTIGVYGHPEWLSHCMVLSKGMPVDIEIRDPRCNPESLLAVLRPHVGIIRSLTVISVLWLPIIEQLLKMGMCSLEKLHMLQFQWPCFARMGPIDVGLLPRLHTLSIAGLAAPSAPSTYKNLHVRAHGITIP</sequence>
<proteinExistence type="predicted"/>
<organism evidence="2 3">
    <name type="scientific">Polyporus arcularius HHB13444</name>
    <dbReference type="NCBI Taxonomy" id="1314778"/>
    <lineage>
        <taxon>Eukaryota</taxon>
        <taxon>Fungi</taxon>
        <taxon>Dikarya</taxon>
        <taxon>Basidiomycota</taxon>
        <taxon>Agaricomycotina</taxon>
        <taxon>Agaricomycetes</taxon>
        <taxon>Polyporales</taxon>
        <taxon>Polyporaceae</taxon>
        <taxon>Polyporus</taxon>
    </lineage>
</organism>